<dbReference type="SMART" id="SM00116">
    <property type="entry name" value="CBS"/>
    <property type="match status" value="2"/>
</dbReference>
<dbReference type="PANTHER" id="PTHR43080:SF2">
    <property type="entry name" value="CBS DOMAIN-CONTAINING PROTEIN"/>
    <property type="match status" value="1"/>
</dbReference>
<keyword evidence="5" id="KW-1185">Reference proteome</keyword>
<keyword evidence="1 2" id="KW-0129">CBS domain</keyword>
<dbReference type="OMA" id="KHIMTSN"/>
<dbReference type="InterPro" id="IPR044725">
    <property type="entry name" value="CBSX3_CBS_dom"/>
</dbReference>
<sequence>MFRPTFNLLKNSKNIIYLNNSLSQNSIAKNSFIKTSKINLVDAQKGIKTKTLYDYEPLTKVDKSLNKKDNYFVFGDEKLSQILEKKELKKLLYVKDSDMIYTAIEKMVENGVGAMLVVNSNDNSLCGIVSERDYLNKVALKGLNSKSTPVKHIMTSNLKTMKPSTCALEALHLMTYGRFRHIPITDQEGKNVIGLISITDLIKSIRKSQKETLRYLREFLNDPSGYSVHNIDPDTI</sequence>
<organism evidence="4 5">
    <name type="scientific">Tieghemostelium lacteum</name>
    <name type="common">Slime mold</name>
    <name type="synonym">Dictyostelium lacteum</name>
    <dbReference type="NCBI Taxonomy" id="361077"/>
    <lineage>
        <taxon>Eukaryota</taxon>
        <taxon>Amoebozoa</taxon>
        <taxon>Evosea</taxon>
        <taxon>Eumycetozoa</taxon>
        <taxon>Dictyostelia</taxon>
        <taxon>Dictyosteliales</taxon>
        <taxon>Raperosteliaceae</taxon>
        <taxon>Tieghemostelium</taxon>
    </lineage>
</organism>
<feature type="domain" description="CBS" evidence="3">
    <location>
        <begin position="87"/>
        <end position="147"/>
    </location>
</feature>
<dbReference type="PANTHER" id="PTHR43080">
    <property type="entry name" value="CBS DOMAIN-CONTAINING PROTEIN CBSX3, MITOCHONDRIAL"/>
    <property type="match status" value="1"/>
</dbReference>
<dbReference type="InterPro" id="IPR051257">
    <property type="entry name" value="Diverse_CBS-Domain"/>
</dbReference>
<dbReference type="EMBL" id="LODT01000025">
    <property type="protein sequence ID" value="KYQ93664.1"/>
    <property type="molecule type" value="Genomic_DNA"/>
</dbReference>
<evidence type="ECO:0000259" key="3">
    <source>
        <dbReference type="PROSITE" id="PS51371"/>
    </source>
</evidence>
<dbReference type="SUPFAM" id="SSF54631">
    <property type="entry name" value="CBS-domain pair"/>
    <property type="match status" value="1"/>
</dbReference>
<dbReference type="InterPro" id="IPR000644">
    <property type="entry name" value="CBS_dom"/>
</dbReference>
<name>A0A151ZIJ0_TIELA</name>
<protein>
    <recommendedName>
        <fullName evidence="3">CBS domain-containing protein</fullName>
    </recommendedName>
</protein>
<dbReference type="STRING" id="361077.A0A151ZIJ0"/>
<proteinExistence type="predicted"/>
<dbReference type="AlphaFoldDB" id="A0A151ZIJ0"/>
<dbReference type="Proteomes" id="UP000076078">
    <property type="component" value="Unassembled WGS sequence"/>
</dbReference>
<reference evidence="4 5" key="1">
    <citation type="submission" date="2015-12" db="EMBL/GenBank/DDBJ databases">
        <title>Dictyostelia acquired genes for synthesis and detection of signals that induce cell-type specialization by lateral gene transfer from prokaryotes.</title>
        <authorList>
            <person name="Gloeckner G."/>
            <person name="Schaap P."/>
        </authorList>
    </citation>
    <scope>NUCLEOTIDE SEQUENCE [LARGE SCALE GENOMIC DNA]</scope>
    <source>
        <strain evidence="4 5">TK</strain>
    </source>
</reference>
<feature type="domain" description="CBS" evidence="3">
    <location>
        <begin position="154"/>
        <end position="211"/>
    </location>
</feature>
<dbReference type="Gene3D" id="3.10.580.10">
    <property type="entry name" value="CBS-domain"/>
    <property type="match status" value="1"/>
</dbReference>
<dbReference type="CDD" id="cd04623">
    <property type="entry name" value="CBS_pair_bac_euk"/>
    <property type="match status" value="1"/>
</dbReference>
<comment type="caution">
    <text evidence="4">The sequence shown here is derived from an EMBL/GenBank/DDBJ whole genome shotgun (WGS) entry which is preliminary data.</text>
</comment>
<evidence type="ECO:0000313" key="4">
    <source>
        <dbReference type="EMBL" id="KYQ93664.1"/>
    </source>
</evidence>
<dbReference type="InterPro" id="IPR046342">
    <property type="entry name" value="CBS_dom_sf"/>
</dbReference>
<dbReference type="OrthoDB" id="418595at2759"/>
<evidence type="ECO:0000256" key="1">
    <source>
        <dbReference type="ARBA" id="ARBA00023122"/>
    </source>
</evidence>
<gene>
    <name evidence="4" type="ORF">DLAC_05049</name>
</gene>
<accession>A0A151ZIJ0</accession>
<dbReference type="InParanoid" id="A0A151ZIJ0"/>
<evidence type="ECO:0000313" key="5">
    <source>
        <dbReference type="Proteomes" id="UP000076078"/>
    </source>
</evidence>
<evidence type="ECO:0000256" key="2">
    <source>
        <dbReference type="PROSITE-ProRule" id="PRU00703"/>
    </source>
</evidence>
<dbReference type="PROSITE" id="PS51371">
    <property type="entry name" value="CBS"/>
    <property type="match status" value="2"/>
</dbReference>
<dbReference type="Pfam" id="PF00571">
    <property type="entry name" value="CBS"/>
    <property type="match status" value="2"/>
</dbReference>